<feature type="domain" description="Peptidase M14" evidence="3">
    <location>
        <begin position="46"/>
        <end position="330"/>
    </location>
</feature>
<dbReference type="CDD" id="cd06241">
    <property type="entry name" value="M14-like"/>
    <property type="match status" value="1"/>
</dbReference>
<dbReference type="GO" id="GO:0004181">
    <property type="term" value="F:metallocarboxypeptidase activity"/>
    <property type="evidence" value="ECO:0007669"/>
    <property type="project" value="InterPro"/>
</dbReference>
<organism evidence="4">
    <name type="scientific">marine metagenome</name>
    <dbReference type="NCBI Taxonomy" id="408172"/>
    <lineage>
        <taxon>unclassified sequences</taxon>
        <taxon>metagenomes</taxon>
        <taxon>ecological metagenomes</taxon>
    </lineage>
</organism>
<dbReference type="GO" id="GO:0005615">
    <property type="term" value="C:extracellular space"/>
    <property type="evidence" value="ECO:0007669"/>
    <property type="project" value="TreeGrafter"/>
</dbReference>
<dbReference type="SUPFAM" id="SSF53187">
    <property type="entry name" value="Zn-dependent exopeptidases"/>
    <property type="match status" value="1"/>
</dbReference>
<dbReference type="PROSITE" id="PS52035">
    <property type="entry name" value="PEPTIDASE_M14"/>
    <property type="match status" value="1"/>
</dbReference>
<dbReference type="AlphaFoldDB" id="A0A381WLT0"/>
<reference evidence="4" key="1">
    <citation type="submission" date="2018-05" db="EMBL/GenBank/DDBJ databases">
        <authorList>
            <person name="Lanie J.A."/>
            <person name="Ng W.-L."/>
            <person name="Kazmierczak K.M."/>
            <person name="Andrzejewski T.M."/>
            <person name="Davidsen T.M."/>
            <person name="Wayne K.J."/>
            <person name="Tettelin H."/>
            <person name="Glass J.I."/>
            <person name="Rusch D."/>
            <person name="Podicherti R."/>
            <person name="Tsui H.-C.T."/>
            <person name="Winkler M.E."/>
        </authorList>
    </citation>
    <scope>NUCLEOTIDE SEQUENCE</scope>
</reference>
<sequence>MRKFNLRRHCSFPLLTLAVLLTTAWQVEAQPANVLLTRAEQSGYTETTRYDEAALFLQSIAESSPYITIHRFGYSNEGRPLLLAVVGELHEMSPAAIRQSSLTRVYIQGNIHGGEVEGKEATLMLLRELANGEHREWLETMILLIAPIYNADGNERIALTHRSRQHGPIGGVGQRPNAQGYDLNRDHMKLESPEARSFVKMLKEYDPHVLMDLHATNGTYHGYHLTYAPPLHPNTAIPIVDLLRRRLLPTVTRTIKDAYGWDFYYYGNTPRPGSGRALGWYTFDHRPRFGNNYGGLRNRVSILSEAYSYLPFQDRITVTKRFVEEILNYV</sequence>
<feature type="non-terminal residue" evidence="4">
    <location>
        <position position="1"/>
    </location>
</feature>
<evidence type="ECO:0000256" key="1">
    <source>
        <dbReference type="ARBA" id="ARBA00001947"/>
    </source>
</evidence>
<evidence type="ECO:0000259" key="3">
    <source>
        <dbReference type="PROSITE" id="PS52035"/>
    </source>
</evidence>
<dbReference type="Pfam" id="PF00246">
    <property type="entry name" value="Peptidase_M14"/>
    <property type="match status" value="1"/>
</dbReference>
<dbReference type="GO" id="GO:0008270">
    <property type="term" value="F:zinc ion binding"/>
    <property type="evidence" value="ECO:0007669"/>
    <property type="project" value="InterPro"/>
</dbReference>
<dbReference type="GO" id="GO:0006508">
    <property type="term" value="P:proteolysis"/>
    <property type="evidence" value="ECO:0007669"/>
    <property type="project" value="InterPro"/>
</dbReference>
<name>A0A381WLT0_9ZZZZ</name>
<feature type="non-terminal residue" evidence="4">
    <location>
        <position position="330"/>
    </location>
</feature>
<dbReference type="SMART" id="SM00631">
    <property type="entry name" value="Zn_pept"/>
    <property type="match status" value="1"/>
</dbReference>
<evidence type="ECO:0000313" key="4">
    <source>
        <dbReference type="EMBL" id="SVA53469.1"/>
    </source>
</evidence>
<gene>
    <name evidence="4" type="ORF">METZ01_LOCUS106323</name>
</gene>
<dbReference type="PANTHER" id="PTHR11705">
    <property type="entry name" value="PROTEASE FAMILY M14 CARBOXYPEPTIDASE A,B"/>
    <property type="match status" value="1"/>
</dbReference>
<dbReference type="InterPro" id="IPR000834">
    <property type="entry name" value="Peptidase_M14"/>
</dbReference>
<comment type="similarity">
    <text evidence="2">Belongs to the peptidase M14 family.</text>
</comment>
<dbReference type="Gene3D" id="3.40.630.10">
    <property type="entry name" value="Zn peptidases"/>
    <property type="match status" value="1"/>
</dbReference>
<protein>
    <recommendedName>
        <fullName evidence="3">Peptidase M14 domain-containing protein</fullName>
    </recommendedName>
</protein>
<evidence type="ECO:0000256" key="2">
    <source>
        <dbReference type="ARBA" id="ARBA00005988"/>
    </source>
</evidence>
<dbReference type="EMBL" id="UINC01012217">
    <property type="protein sequence ID" value="SVA53469.1"/>
    <property type="molecule type" value="Genomic_DNA"/>
</dbReference>
<accession>A0A381WLT0</accession>
<comment type="cofactor">
    <cofactor evidence="1">
        <name>Zn(2+)</name>
        <dbReference type="ChEBI" id="CHEBI:29105"/>
    </cofactor>
</comment>
<dbReference type="PANTHER" id="PTHR11705:SF145">
    <property type="entry name" value="PEPTIDASE M14 CARBOXYPEPTIDASE A DOMAIN-CONTAINING PROTEIN"/>
    <property type="match status" value="1"/>
</dbReference>
<proteinExistence type="inferred from homology"/>